<evidence type="ECO:0000313" key="2">
    <source>
        <dbReference type="Proteomes" id="UP000006000"/>
    </source>
</evidence>
<reference evidence="1 2" key="2">
    <citation type="submission" date="2007-04" db="EMBL/GenBank/DDBJ databases">
        <title>Draft genome sequence of Eubacterium ventriosum (ATCC 27560).</title>
        <authorList>
            <person name="Sudarsanam P."/>
            <person name="Ley R."/>
            <person name="Guruge J."/>
            <person name="Turnbaugh P.J."/>
            <person name="Mahowald M."/>
            <person name="Liep D."/>
            <person name="Gordon J."/>
        </authorList>
    </citation>
    <scope>NUCLEOTIDE SEQUENCE [LARGE SCALE GENOMIC DNA]</scope>
    <source>
        <strain evidence="1 2">ATCC 27560</strain>
    </source>
</reference>
<accession>A5Z2Y8</accession>
<proteinExistence type="predicted"/>
<dbReference type="EMBL" id="AAVL02000008">
    <property type="protein sequence ID" value="EDM52670.1"/>
    <property type="molecule type" value="Genomic_DNA"/>
</dbReference>
<dbReference type="RefSeq" id="WP_005359328.1">
    <property type="nucleotide sequence ID" value="NZ_DS264265.1"/>
</dbReference>
<dbReference type="AlphaFoldDB" id="A5Z2Y8"/>
<evidence type="ECO:0000313" key="1">
    <source>
        <dbReference type="EMBL" id="EDM52670.1"/>
    </source>
</evidence>
<gene>
    <name evidence="1" type="ORF">EUBVEN_00012</name>
</gene>
<comment type="caution">
    <text evidence="1">The sequence shown here is derived from an EMBL/GenBank/DDBJ whole genome shotgun (WGS) entry which is preliminary data.</text>
</comment>
<protein>
    <submittedName>
        <fullName evidence="1">Uncharacterized protein</fullName>
    </submittedName>
</protein>
<dbReference type="Proteomes" id="UP000006000">
    <property type="component" value="Unassembled WGS sequence"/>
</dbReference>
<reference evidence="1 2" key="1">
    <citation type="submission" date="2007-03" db="EMBL/GenBank/DDBJ databases">
        <authorList>
            <person name="Fulton L."/>
            <person name="Clifton S."/>
            <person name="Fulton B."/>
            <person name="Xu J."/>
            <person name="Minx P."/>
            <person name="Pepin K.H."/>
            <person name="Johnson M."/>
            <person name="Thiruvilangam P."/>
            <person name="Bhonagiri V."/>
            <person name="Nash W.E."/>
            <person name="Mardis E.R."/>
            <person name="Wilson R.K."/>
        </authorList>
    </citation>
    <scope>NUCLEOTIDE SEQUENCE [LARGE SCALE GENOMIC DNA]</scope>
    <source>
        <strain evidence="1 2">ATCC 27560</strain>
    </source>
</reference>
<dbReference type="HOGENOM" id="CLU_2507767_0_0_9"/>
<name>A5Z2Y8_9FIRM</name>
<organism evidence="1 2">
    <name type="scientific">Eubacterium ventriosum ATCC 27560</name>
    <dbReference type="NCBI Taxonomy" id="411463"/>
    <lineage>
        <taxon>Bacteria</taxon>
        <taxon>Bacillati</taxon>
        <taxon>Bacillota</taxon>
        <taxon>Clostridia</taxon>
        <taxon>Eubacteriales</taxon>
        <taxon>Eubacteriaceae</taxon>
        <taxon>Eubacterium</taxon>
    </lineage>
</organism>
<sequence length="85" mass="9665">MAISRILHMNSHHCSKGSHLQVAIDYVLKDEKTMNGLLTGSVNCIKENAYECMKGTKRLYGKWTKDRGIISSFSFKKMSVVEIQQ</sequence>
<dbReference type="STRING" id="411463.EUBVEN_00012"/>